<name>A0A9X0YJW4_9FLAO</name>
<keyword evidence="4" id="KW-1185">Reference proteome</keyword>
<reference evidence="1" key="1">
    <citation type="submission" date="2021-03" db="EMBL/GenBank/DDBJ databases">
        <title>Genomic Encyclopedia of Type Strains, Phase IV (KMG-IV): sequencing the most valuable type-strain genomes for metagenomic binning, comparative biology and taxonomic classification.</title>
        <authorList>
            <person name="Goeker M."/>
        </authorList>
    </citation>
    <scope>NUCLEOTIDE SEQUENCE</scope>
    <source>
        <strain evidence="1">DSM 15523</strain>
        <strain evidence="2 4">DSM 16476</strain>
    </source>
</reference>
<evidence type="ECO:0000313" key="3">
    <source>
        <dbReference type="Proteomes" id="UP001138672"/>
    </source>
</evidence>
<evidence type="ECO:0000313" key="4">
    <source>
        <dbReference type="Proteomes" id="UP001231587"/>
    </source>
</evidence>
<accession>A0A9X0YJW4</accession>
<dbReference type="RefSeq" id="WP_057778711.1">
    <property type="nucleotide sequence ID" value="NZ_JAGGJQ010000004.1"/>
</dbReference>
<organism evidence="1 3">
    <name type="scientific">Formosa algae</name>
    <dbReference type="NCBI Taxonomy" id="225843"/>
    <lineage>
        <taxon>Bacteria</taxon>
        <taxon>Pseudomonadati</taxon>
        <taxon>Bacteroidota</taxon>
        <taxon>Flavobacteriia</taxon>
        <taxon>Flavobacteriales</taxon>
        <taxon>Flavobacteriaceae</taxon>
        <taxon>Formosa</taxon>
    </lineage>
</organism>
<comment type="caution">
    <text evidence="1">The sequence shown here is derived from an EMBL/GenBank/DDBJ whole genome shotgun (WGS) entry which is preliminary data.</text>
</comment>
<dbReference type="Proteomes" id="UP001231587">
    <property type="component" value="Unassembled WGS sequence"/>
</dbReference>
<protein>
    <submittedName>
        <fullName evidence="1">Uncharacterized protein</fullName>
    </submittedName>
</protein>
<dbReference type="EMBL" id="JAGGJQ010000004">
    <property type="protein sequence ID" value="MBP1839964.1"/>
    <property type="molecule type" value="Genomic_DNA"/>
</dbReference>
<dbReference type="EMBL" id="JAUSUU010000005">
    <property type="protein sequence ID" value="MDQ0335563.1"/>
    <property type="molecule type" value="Genomic_DNA"/>
</dbReference>
<proteinExistence type="predicted"/>
<gene>
    <name evidence="1" type="ORF">J2Z56_001888</name>
    <name evidence="2" type="ORF">J2Z57_002011</name>
</gene>
<dbReference type="OrthoDB" id="1099258at2"/>
<dbReference type="Proteomes" id="UP001138672">
    <property type="component" value="Unassembled WGS sequence"/>
</dbReference>
<dbReference type="AlphaFoldDB" id="A0A9X0YJW4"/>
<dbReference type="SUPFAM" id="SSF160574">
    <property type="entry name" value="BT0923-like"/>
    <property type="match status" value="1"/>
</dbReference>
<evidence type="ECO:0000313" key="2">
    <source>
        <dbReference type="EMBL" id="MDQ0335563.1"/>
    </source>
</evidence>
<evidence type="ECO:0000313" key="1">
    <source>
        <dbReference type="EMBL" id="MBP1839964.1"/>
    </source>
</evidence>
<sequence length="101" mass="11687">MKNIALASALTLGSGLSNFTTSFQTMFFHDGIMDIVFQEDFTPLELNRLPVAVLEAVDKTYGEENIVNVFYNELKEYKIEFRLDRELQTVYTDENGHWITK</sequence>